<dbReference type="Proteomes" id="UP000234237">
    <property type="component" value="Chromosome"/>
</dbReference>
<dbReference type="AlphaFoldDB" id="A0A2K9IZQ6"/>
<proteinExistence type="predicted"/>
<protein>
    <submittedName>
        <fullName evidence="1">Uncharacterized protein</fullName>
    </submittedName>
</protein>
<evidence type="ECO:0000313" key="1">
    <source>
        <dbReference type="EMBL" id="AUJ25202.1"/>
    </source>
</evidence>
<name>A0A2K9IZQ6_9BACI</name>
<accession>A0A2K9IZQ6</accession>
<evidence type="ECO:0000313" key="2">
    <source>
        <dbReference type="Proteomes" id="UP000234237"/>
    </source>
</evidence>
<reference evidence="2" key="1">
    <citation type="submission" date="2016-11" db="EMBL/GenBank/DDBJ databases">
        <title>Complete genome sequence of Virgibacillus pantothenticus 21D, a halophilic bacterium isolated from the deep hypersaline anoxic basin Discovery in the Mediterranean Sea.</title>
        <authorList>
            <person name="Zeaiter Z."/>
            <person name="Booth J.M."/>
            <person name="Prosdocimi E.M."/>
            <person name="Mapelli F."/>
            <person name="Fusi M."/>
            <person name="Daffonchio D."/>
            <person name="Borin S."/>
            <person name="Crotti E."/>
        </authorList>
    </citation>
    <scope>NUCLEOTIDE SEQUENCE [LARGE SCALE GENOMIC DNA]</scope>
    <source>
        <strain evidence="2">21D</strain>
    </source>
</reference>
<dbReference type="EMBL" id="CP018622">
    <property type="protein sequence ID" value="AUJ25202.1"/>
    <property type="molecule type" value="Genomic_DNA"/>
</dbReference>
<gene>
    <name evidence="1" type="ORF">A21D_02138</name>
</gene>
<dbReference type="KEGG" id="vpn:A21D_02138"/>
<sequence>MVFDKKSWEFDDVVTEDDANRWEVGIDEAHKTIGEHAGNKENPHGVTKNQVGLGNVDNVKQETPSGAQEKANEVKNWVKNYSIGTSLQHIDPNVVNKTGFYVFTENTPTSDGAYYGYHLERSIDWAAQFVMRGGTDKAFFRTKNLGKWQEWHEVVQKDWLSSFGIKDDEGLYVSDLNNINKSGFYTADENTANVPANTFTQVFSSMRNNSAGSQLAICRYSGAESRFFFRSQWSGTWTNWEEIATKEQLELVASHARHKGNPHNVTKSQIGLGNVDNYGTSTQSQAETGSHNHSFMTPLRTKQAIDKLAPTPSKADIGLGDVDNIKQASKVEFDSHVNNTSNPHNVTKEQVGLSNVDNVKQMPLRTTRFNGVDLNNFKDPGVYALGENIENSPSRYCTLTVFTSYSDRIVQMITDAGGNEIFYRSWKSTVWSNWLTIASTDKVTSEFINIIEYRDGSIPPNMYPKGITIFEFSDGLNNGFPVGYGTVTTIKNHNTRAFQICHGKDVGLYTRGVATQGDRFLDWVKIETERGSEIKIDALQEWIESFGIGSNAQSANFDTVNKTGFYGFTGGTKPFSTGMAFYGYHLQRSSDYASQFAITSDGYRAFYRGKTTSGWNKWHEMVTKEGLQEIEYELEEANTIINGGLKLSDGIFEGGLEPSFSTANYIGLSSGNAIIGGLPYYYEENNTSHDVSGVRDGKMYRYVVQLDLKTGNIKVVKKEEHGKYPPLIRNTEVYELSIATVEPDPDPYMAYKITDTRQDETICGFVKPLNKDLPVAPQE</sequence>
<dbReference type="RefSeq" id="WP_101933428.1">
    <property type="nucleotide sequence ID" value="NZ_CP018622.1"/>
</dbReference>
<dbReference type="CDD" id="cd19958">
    <property type="entry name" value="pyocin_knob"/>
    <property type="match status" value="3"/>
</dbReference>
<organism evidence="1 2">
    <name type="scientific">Virgibacillus dokdonensis</name>
    <dbReference type="NCBI Taxonomy" id="302167"/>
    <lineage>
        <taxon>Bacteria</taxon>
        <taxon>Bacillati</taxon>
        <taxon>Bacillota</taxon>
        <taxon>Bacilli</taxon>
        <taxon>Bacillales</taxon>
        <taxon>Bacillaceae</taxon>
        <taxon>Virgibacillus</taxon>
    </lineage>
</organism>